<dbReference type="Gene3D" id="3.30.420.40">
    <property type="match status" value="1"/>
</dbReference>
<dbReference type="SUPFAM" id="SSF53067">
    <property type="entry name" value="Actin-like ATPase domain"/>
    <property type="match status" value="1"/>
</dbReference>
<dbReference type="GO" id="GO:0009898">
    <property type="term" value="C:cytoplasmic side of plasma membrane"/>
    <property type="evidence" value="ECO:0007669"/>
    <property type="project" value="TreeGrafter"/>
</dbReference>
<dbReference type="SMART" id="SM00842">
    <property type="entry name" value="FtsA"/>
    <property type="match status" value="1"/>
</dbReference>
<dbReference type="InterPro" id="IPR003494">
    <property type="entry name" value="SHS2_FtsA"/>
</dbReference>
<dbReference type="InterPro" id="IPR043129">
    <property type="entry name" value="ATPase_NBD"/>
</dbReference>
<reference evidence="2 3" key="1">
    <citation type="journal article" date="2016" name="Nat. Commun.">
        <title>Thousands of microbial genomes shed light on interconnected biogeochemical processes in an aquifer system.</title>
        <authorList>
            <person name="Anantharaman K."/>
            <person name="Brown C.T."/>
            <person name="Hug L.A."/>
            <person name="Sharon I."/>
            <person name="Castelle C.J."/>
            <person name="Probst A.J."/>
            <person name="Thomas B.C."/>
            <person name="Singh A."/>
            <person name="Wilkins M.J."/>
            <person name="Karaoz U."/>
            <person name="Brodie E.L."/>
            <person name="Williams K.H."/>
            <person name="Hubbard S.S."/>
            <person name="Banfield J.F."/>
        </authorList>
    </citation>
    <scope>NUCLEOTIDE SEQUENCE [LARGE SCALE GENOMIC DNA]</scope>
</reference>
<dbReference type="Proteomes" id="UP000179122">
    <property type="component" value="Unassembled WGS sequence"/>
</dbReference>
<sequence>MVFDFLRNRKERNFFWVLDIGTEAIKTLICKKEENRIIILGADLQYFDDHTFFGGQDSAEVILKKAILKSIEGALQRFSIASKNKAGDHWKKWPIFLGLPSDILKARIFRYLFEKQNPKEKISKSEDQLIRKKCFEAAKDEISAKFTEETGILAKDIRWLRLGISERKIEGYQASDIIGLSGKELSFKVLAVFLGESYLRNIERILMGIGLKISKIAHISENLFSLQDIEMLDNIVFDAGGDIVQFFLFKNGELETINEFKIGGRIFSQKLSDVLGVSEELARNLKEKYSNNGLNSRASERIKEIFGIEKGYWKENLNSGLKNMDWEGLFPANVFIFGGGGKIPEIKDILSDVFNQPFGKSKIIYPKDLSGFECYAKILDNPQYTPSLLIANSIFNKLSIF</sequence>
<dbReference type="InterPro" id="IPR050696">
    <property type="entry name" value="FtsA/MreB"/>
</dbReference>
<dbReference type="PANTHER" id="PTHR32432">
    <property type="entry name" value="CELL DIVISION PROTEIN FTSA-RELATED"/>
    <property type="match status" value="1"/>
</dbReference>
<proteinExistence type="predicted"/>
<evidence type="ECO:0000313" key="2">
    <source>
        <dbReference type="EMBL" id="OGZ27026.1"/>
    </source>
</evidence>
<comment type="caution">
    <text evidence="2">The sequence shown here is derived from an EMBL/GenBank/DDBJ whole genome shotgun (WGS) entry which is preliminary data.</text>
</comment>
<dbReference type="GO" id="GO:0051301">
    <property type="term" value="P:cell division"/>
    <property type="evidence" value="ECO:0007669"/>
    <property type="project" value="InterPro"/>
</dbReference>
<dbReference type="EMBL" id="MHML01000013">
    <property type="protein sequence ID" value="OGZ27026.1"/>
    <property type="molecule type" value="Genomic_DNA"/>
</dbReference>
<dbReference type="GO" id="GO:0032153">
    <property type="term" value="C:cell division site"/>
    <property type="evidence" value="ECO:0007669"/>
    <property type="project" value="TreeGrafter"/>
</dbReference>
<dbReference type="AlphaFoldDB" id="A0A1G2EML4"/>
<name>A0A1G2EML4_9BACT</name>
<protein>
    <recommendedName>
        <fullName evidence="1">SHS2 domain-containing protein</fullName>
    </recommendedName>
</protein>
<gene>
    <name evidence="2" type="ORF">A3F95_00830</name>
</gene>
<evidence type="ECO:0000259" key="1">
    <source>
        <dbReference type="SMART" id="SM00842"/>
    </source>
</evidence>
<evidence type="ECO:0000313" key="3">
    <source>
        <dbReference type="Proteomes" id="UP000179122"/>
    </source>
</evidence>
<dbReference type="PANTHER" id="PTHR32432:SF4">
    <property type="entry name" value="CELL DIVISION PROTEIN FTSA"/>
    <property type="match status" value="1"/>
</dbReference>
<organism evidence="2 3">
    <name type="scientific">Candidatus Nealsonbacteria bacterium RIFCSPLOWO2_12_FULL_39_31</name>
    <dbReference type="NCBI Taxonomy" id="1801676"/>
    <lineage>
        <taxon>Bacteria</taxon>
        <taxon>Candidatus Nealsoniibacteriota</taxon>
    </lineage>
</organism>
<dbReference type="Pfam" id="PF14450">
    <property type="entry name" value="FtsA"/>
    <property type="match status" value="1"/>
</dbReference>
<accession>A0A1G2EML4</accession>
<feature type="domain" description="SHS2" evidence="1">
    <location>
        <begin position="15"/>
        <end position="223"/>
    </location>
</feature>